<proteinExistence type="predicted"/>
<dbReference type="PANTHER" id="PTHR35004:SF8">
    <property type="entry name" value="TRANSPOSASE RV3428C-RELATED"/>
    <property type="match status" value="1"/>
</dbReference>
<dbReference type="NCBIfam" id="NF033546">
    <property type="entry name" value="transpos_IS21"/>
    <property type="match status" value="1"/>
</dbReference>
<gene>
    <name evidence="3" type="primary">istA</name>
    <name evidence="3" type="ORF">H9716_05030</name>
</gene>
<dbReference type="PROSITE" id="PS50994">
    <property type="entry name" value="INTEGRASE"/>
    <property type="match status" value="1"/>
</dbReference>
<feature type="region of interest" description="Disordered" evidence="1">
    <location>
        <begin position="488"/>
        <end position="519"/>
    </location>
</feature>
<dbReference type="Proteomes" id="UP000886804">
    <property type="component" value="Unassembled WGS sequence"/>
</dbReference>
<accession>A0A9D2L7B9</accession>
<dbReference type="EMBL" id="DWYS01000059">
    <property type="protein sequence ID" value="HJB07211.1"/>
    <property type="molecule type" value="Genomic_DNA"/>
</dbReference>
<evidence type="ECO:0000256" key="1">
    <source>
        <dbReference type="SAM" id="MobiDB-lite"/>
    </source>
</evidence>
<dbReference type="Pfam" id="PF22483">
    <property type="entry name" value="Mu-transpos_C_2"/>
    <property type="match status" value="1"/>
</dbReference>
<comment type="caution">
    <text evidence="3">The sequence shown here is derived from an EMBL/GenBank/DDBJ whole genome shotgun (WGS) entry which is preliminary data.</text>
</comment>
<feature type="domain" description="Integrase catalytic" evidence="2">
    <location>
        <begin position="131"/>
        <end position="316"/>
    </location>
</feature>
<dbReference type="AlphaFoldDB" id="A0A9D2L7B9"/>
<dbReference type="PANTHER" id="PTHR35004">
    <property type="entry name" value="TRANSPOSASE RV3428C-RELATED"/>
    <property type="match status" value="1"/>
</dbReference>
<protein>
    <submittedName>
        <fullName evidence="3">IS21 family transposase</fullName>
    </submittedName>
</protein>
<evidence type="ECO:0000313" key="3">
    <source>
        <dbReference type="EMBL" id="HJB07211.1"/>
    </source>
</evidence>
<dbReference type="InterPro" id="IPR001584">
    <property type="entry name" value="Integrase_cat-core"/>
</dbReference>
<evidence type="ECO:0000313" key="4">
    <source>
        <dbReference type="Proteomes" id="UP000886804"/>
    </source>
</evidence>
<name>A0A9D2L7B9_9FIRM</name>
<reference evidence="3" key="2">
    <citation type="submission" date="2021-04" db="EMBL/GenBank/DDBJ databases">
        <authorList>
            <person name="Gilroy R."/>
        </authorList>
    </citation>
    <scope>NUCLEOTIDE SEQUENCE</scope>
    <source>
        <strain evidence="3">CHK188-4685</strain>
    </source>
</reference>
<evidence type="ECO:0000259" key="2">
    <source>
        <dbReference type="PROSITE" id="PS50994"/>
    </source>
</evidence>
<dbReference type="InterPro" id="IPR054353">
    <property type="entry name" value="IstA-like_C"/>
</dbReference>
<sequence>MVDYREILRLHNLGYSQRMITSSVHSSRSTVKEVINLANAFKIEWPLDPNVTNLDLELLLYPDRAEKDPNRMPIDFLWIHRELAKKGVTMTLLWTEYCEAAYAAGKQPYMSTQFGDLYRKWARVSKATMRISRKPGETFEVDWAGTTVDIHDSVTGEITPAYLFVGVLSCSNLVYAELCRDMKSENFILCHVHAYEYFGGVTRLVVPDNLKAGVTKNTRYETVIPRAYQEMADHYDTAIVPARPKAPDDKPNAEGSVKFATTWILAALRNDRFFSFEAAQVAVKEKLESLNHKPFKARKGNRRTAYEEEERGFMQPLPPTPFELATWSTAKVHNDYTVTDGLNRYSVPFDLIGETVDIRTTRDTVEVFFRGGRVASHMRLKKAQNDAVMVPGHMPEAHRRYLSYNKDAFLSWAETAGPSVSKVVRQFLESGKEPEQGYKYCVSLMKASDRYGHDRVDAACERALAFSSVPALRSILTILKNGQDKIPLGRAAETPAPKSRSHHGITRGADAFRKGGANA</sequence>
<organism evidence="3 4">
    <name type="scientific">Candidatus Enterocloster faecavium</name>
    <dbReference type="NCBI Taxonomy" id="2838560"/>
    <lineage>
        <taxon>Bacteria</taxon>
        <taxon>Bacillati</taxon>
        <taxon>Bacillota</taxon>
        <taxon>Clostridia</taxon>
        <taxon>Lachnospirales</taxon>
        <taxon>Lachnospiraceae</taxon>
        <taxon>Enterocloster</taxon>
    </lineage>
</organism>
<dbReference type="GO" id="GO:0015074">
    <property type="term" value="P:DNA integration"/>
    <property type="evidence" value="ECO:0007669"/>
    <property type="project" value="InterPro"/>
</dbReference>
<reference evidence="3" key="1">
    <citation type="journal article" date="2021" name="PeerJ">
        <title>Extensive microbial diversity within the chicken gut microbiome revealed by metagenomics and culture.</title>
        <authorList>
            <person name="Gilroy R."/>
            <person name="Ravi A."/>
            <person name="Getino M."/>
            <person name="Pursley I."/>
            <person name="Horton D.L."/>
            <person name="Alikhan N.F."/>
            <person name="Baker D."/>
            <person name="Gharbi K."/>
            <person name="Hall N."/>
            <person name="Watson M."/>
            <person name="Adriaenssens E.M."/>
            <person name="Foster-Nyarko E."/>
            <person name="Jarju S."/>
            <person name="Secka A."/>
            <person name="Antonio M."/>
            <person name="Oren A."/>
            <person name="Chaudhuri R.R."/>
            <person name="La Ragione R."/>
            <person name="Hildebrand F."/>
            <person name="Pallen M.J."/>
        </authorList>
    </citation>
    <scope>NUCLEOTIDE SEQUENCE</scope>
    <source>
        <strain evidence="3">CHK188-4685</strain>
    </source>
</reference>